<organism evidence="1 2">
    <name type="scientific">Melastoma candidum</name>
    <dbReference type="NCBI Taxonomy" id="119954"/>
    <lineage>
        <taxon>Eukaryota</taxon>
        <taxon>Viridiplantae</taxon>
        <taxon>Streptophyta</taxon>
        <taxon>Embryophyta</taxon>
        <taxon>Tracheophyta</taxon>
        <taxon>Spermatophyta</taxon>
        <taxon>Magnoliopsida</taxon>
        <taxon>eudicotyledons</taxon>
        <taxon>Gunneridae</taxon>
        <taxon>Pentapetalae</taxon>
        <taxon>rosids</taxon>
        <taxon>malvids</taxon>
        <taxon>Myrtales</taxon>
        <taxon>Melastomataceae</taxon>
        <taxon>Melastomatoideae</taxon>
        <taxon>Melastomateae</taxon>
        <taxon>Melastoma</taxon>
    </lineage>
</organism>
<dbReference type="EMBL" id="CM042886">
    <property type="protein sequence ID" value="KAI4341707.1"/>
    <property type="molecule type" value="Genomic_DNA"/>
</dbReference>
<accession>A0ACB9NZH8</accession>
<comment type="caution">
    <text evidence="1">The sequence shown here is derived from an EMBL/GenBank/DDBJ whole genome shotgun (WGS) entry which is preliminary data.</text>
</comment>
<sequence>MDRVKRLSSENGVLIFTKSSCCMCYAVTILLQGLGVNPTVYEIDNPEGKEIEKYLTQLAGSSNGNVPVPLVFIGGTFIGSTNEIMSLHLNGSLVQLLQPYQTPAAQS</sequence>
<evidence type="ECO:0000313" key="2">
    <source>
        <dbReference type="Proteomes" id="UP001057402"/>
    </source>
</evidence>
<name>A0ACB9NZH8_9MYRT</name>
<dbReference type="Proteomes" id="UP001057402">
    <property type="component" value="Chromosome 7"/>
</dbReference>
<gene>
    <name evidence="1" type="ORF">MLD38_026399</name>
</gene>
<evidence type="ECO:0000313" key="1">
    <source>
        <dbReference type="EMBL" id="KAI4341707.1"/>
    </source>
</evidence>
<keyword evidence="2" id="KW-1185">Reference proteome</keyword>
<proteinExistence type="predicted"/>
<protein>
    <submittedName>
        <fullName evidence="1">Uncharacterized protein</fullName>
    </submittedName>
</protein>
<reference evidence="2" key="1">
    <citation type="journal article" date="2023" name="Front. Plant Sci.">
        <title>Chromosomal-level genome assembly of Melastoma candidum provides insights into trichome evolution.</title>
        <authorList>
            <person name="Zhong Y."/>
            <person name="Wu W."/>
            <person name="Sun C."/>
            <person name="Zou P."/>
            <person name="Liu Y."/>
            <person name="Dai S."/>
            <person name="Zhou R."/>
        </authorList>
    </citation>
    <scope>NUCLEOTIDE SEQUENCE [LARGE SCALE GENOMIC DNA]</scope>
</reference>